<evidence type="ECO:0000313" key="2">
    <source>
        <dbReference type="Proteomes" id="UP001187531"/>
    </source>
</evidence>
<comment type="caution">
    <text evidence="1">The sequence shown here is derived from an EMBL/GenBank/DDBJ whole genome shotgun (WGS) entry which is preliminary data.</text>
</comment>
<evidence type="ECO:0008006" key="3">
    <source>
        <dbReference type="Google" id="ProtNLM"/>
    </source>
</evidence>
<proteinExistence type="predicted"/>
<organism evidence="1 2">
    <name type="scientific">Artemia franciscana</name>
    <name type="common">Brine shrimp</name>
    <name type="synonym">Artemia sanfranciscana</name>
    <dbReference type="NCBI Taxonomy" id="6661"/>
    <lineage>
        <taxon>Eukaryota</taxon>
        <taxon>Metazoa</taxon>
        <taxon>Ecdysozoa</taxon>
        <taxon>Arthropoda</taxon>
        <taxon>Crustacea</taxon>
        <taxon>Branchiopoda</taxon>
        <taxon>Anostraca</taxon>
        <taxon>Artemiidae</taxon>
        <taxon>Artemia</taxon>
    </lineage>
</organism>
<sequence>MNAYELSTPQIELIAAQRGFVRRPGCFENVCKVRALIKVAREENRSIAVGAIDLAKAFDSVQQSSVQRALNHFGTSDHLFHIVEDHY</sequence>
<accession>A0AA88I500</accession>
<dbReference type="EMBL" id="JAVRJZ010000003">
    <property type="protein sequence ID" value="KAK2724180.1"/>
    <property type="molecule type" value="Genomic_DNA"/>
</dbReference>
<dbReference type="Proteomes" id="UP001187531">
    <property type="component" value="Unassembled WGS sequence"/>
</dbReference>
<evidence type="ECO:0000313" key="1">
    <source>
        <dbReference type="EMBL" id="KAK2724180.1"/>
    </source>
</evidence>
<gene>
    <name evidence="1" type="ORF">QYM36_000889</name>
</gene>
<reference evidence="1" key="1">
    <citation type="submission" date="2023-07" db="EMBL/GenBank/DDBJ databases">
        <title>Chromosome-level genome assembly of Artemia franciscana.</title>
        <authorList>
            <person name="Jo E."/>
        </authorList>
    </citation>
    <scope>NUCLEOTIDE SEQUENCE</scope>
    <source>
        <tissue evidence="1">Whole body</tissue>
    </source>
</reference>
<dbReference type="AlphaFoldDB" id="A0AA88I500"/>
<protein>
    <recommendedName>
        <fullName evidence="3">Reverse transcriptase domain-containing protein</fullName>
    </recommendedName>
</protein>
<keyword evidence="2" id="KW-1185">Reference proteome</keyword>
<name>A0AA88I500_ARTSF</name>